<keyword evidence="1" id="KW-0472">Membrane</keyword>
<sequence>MNRFMIFISKHIIPKGFSGMTLYPFIFLKREDLKGDPVLINHEKIHLKQQLELLIVFFYLFYFLEWFIKLLIYRNTSKAYSNLSFEREAYKNEHNLDYITTRKRWAFLSHL</sequence>
<evidence type="ECO:0000313" key="3">
    <source>
        <dbReference type="Proteomes" id="UP000285780"/>
    </source>
</evidence>
<comment type="caution">
    <text evidence="2">The sequence shown here is derived from an EMBL/GenBank/DDBJ whole genome shotgun (WGS) entry which is preliminary data.</text>
</comment>
<dbReference type="EMBL" id="RAQM01000007">
    <property type="protein sequence ID" value="RKF04492.1"/>
    <property type="molecule type" value="Genomic_DNA"/>
</dbReference>
<dbReference type="Proteomes" id="UP000285780">
    <property type="component" value="Unassembled WGS sequence"/>
</dbReference>
<keyword evidence="1" id="KW-0812">Transmembrane</keyword>
<keyword evidence="1" id="KW-1133">Transmembrane helix</keyword>
<proteinExistence type="predicted"/>
<dbReference type="AlphaFoldDB" id="A0A420E326"/>
<evidence type="ECO:0008006" key="4">
    <source>
        <dbReference type="Google" id="ProtNLM"/>
    </source>
</evidence>
<protein>
    <recommendedName>
        <fullName evidence="4">Beta-lactamase regulating signal transducer with metallopeptidase domain</fullName>
    </recommendedName>
</protein>
<organism evidence="2 3">
    <name type="scientific">Tenacibaculum lutimaris</name>
    <dbReference type="NCBI Taxonomy" id="285258"/>
    <lineage>
        <taxon>Bacteria</taxon>
        <taxon>Pseudomonadati</taxon>
        <taxon>Bacteroidota</taxon>
        <taxon>Flavobacteriia</taxon>
        <taxon>Flavobacteriales</taxon>
        <taxon>Flavobacteriaceae</taxon>
        <taxon>Tenacibaculum</taxon>
    </lineage>
</organism>
<name>A0A420E326_9FLAO</name>
<reference evidence="2 3" key="1">
    <citation type="submission" date="2018-09" db="EMBL/GenBank/DDBJ databases">
        <title>Genomic Encyclopedia of Archaeal and Bacterial Type Strains, Phase II (KMG-II): from individual species to whole genera.</title>
        <authorList>
            <person name="Goeker M."/>
        </authorList>
    </citation>
    <scope>NUCLEOTIDE SEQUENCE [LARGE SCALE GENOMIC DNA]</scope>
    <source>
        <strain evidence="2 3">DSM 16505</strain>
    </source>
</reference>
<gene>
    <name evidence="2" type="ORF">C8N26_1163</name>
</gene>
<feature type="transmembrane region" description="Helical" evidence="1">
    <location>
        <begin position="53"/>
        <end position="72"/>
    </location>
</feature>
<evidence type="ECO:0000313" key="2">
    <source>
        <dbReference type="EMBL" id="RKF04492.1"/>
    </source>
</evidence>
<accession>A0A420E326</accession>
<keyword evidence="3" id="KW-1185">Reference proteome</keyword>
<evidence type="ECO:0000256" key="1">
    <source>
        <dbReference type="SAM" id="Phobius"/>
    </source>
</evidence>